<organism evidence="10 11">
    <name type="scientific">Steccherinum ochraceum</name>
    <dbReference type="NCBI Taxonomy" id="92696"/>
    <lineage>
        <taxon>Eukaryota</taxon>
        <taxon>Fungi</taxon>
        <taxon>Dikarya</taxon>
        <taxon>Basidiomycota</taxon>
        <taxon>Agaricomycotina</taxon>
        <taxon>Agaricomycetes</taxon>
        <taxon>Polyporales</taxon>
        <taxon>Steccherinaceae</taxon>
        <taxon>Steccherinum</taxon>
    </lineage>
</organism>
<comment type="subcellular location">
    <subcellularLocation>
        <location evidence="1">Membrane</location>
        <topology evidence="1">Multi-pass membrane protein</topology>
    </subcellularLocation>
</comment>
<dbReference type="GO" id="GO:0016020">
    <property type="term" value="C:membrane"/>
    <property type="evidence" value="ECO:0007669"/>
    <property type="project" value="UniProtKB-SubCell"/>
</dbReference>
<evidence type="ECO:0000259" key="9">
    <source>
        <dbReference type="Pfam" id="PF13515"/>
    </source>
</evidence>
<accession>A0A4R0RQ51</accession>
<evidence type="ECO:0000259" key="7">
    <source>
        <dbReference type="Pfam" id="PF10334"/>
    </source>
</evidence>
<dbReference type="PANTHER" id="PTHR37994:SF3">
    <property type="entry name" value="ER TRANSPORTER 6TM N-TERMINAL DOMAIN-CONTAINING PROTEIN"/>
    <property type="match status" value="1"/>
</dbReference>
<feature type="transmembrane region" description="Helical" evidence="6">
    <location>
        <begin position="710"/>
        <end position="727"/>
    </location>
</feature>
<evidence type="ECO:0000256" key="6">
    <source>
        <dbReference type="SAM" id="Phobius"/>
    </source>
</evidence>
<keyword evidence="11" id="KW-1185">Reference proteome</keyword>
<dbReference type="Pfam" id="PF10334">
    <property type="entry name" value="BRE4"/>
    <property type="match status" value="1"/>
</dbReference>
<keyword evidence="4 6" id="KW-0472">Membrane</keyword>
<evidence type="ECO:0000256" key="2">
    <source>
        <dbReference type="ARBA" id="ARBA00022692"/>
    </source>
</evidence>
<feature type="domain" description="Putative ER transporter 6TM N-terminal" evidence="8">
    <location>
        <begin position="40"/>
        <end position="488"/>
    </location>
</feature>
<dbReference type="PANTHER" id="PTHR37994">
    <property type="entry name" value="ARAE_2_N DOMAIN-CONTAINING PROTEIN-RELATED"/>
    <property type="match status" value="1"/>
</dbReference>
<dbReference type="STRING" id="92696.A0A4R0RQ51"/>
<evidence type="ECO:0000313" key="11">
    <source>
        <dbReference type="Proteomes" id="UP000292702"/>
    </source>
</evidence>
<evidence type="ECO:0000259" key="8">
    <source>
        <dbReference type="Pfam" id="PF10337"/>
    </source>
</evidence>
<name>A0A4R0RQ51_9APHY</name>
<dbReference type="InterPro" id="IPR049453">
    <property type="entry name" value="Memb_transporter_dom"/>
</dbReference>
<feature type="transmembrane region" description="Helical" evidence="6">
    <location>
        <begin position="677"/>
        <end position="698"/>
    </location>
</feature>
<evidence type="ECO:0000256" key="3">
    <source>
        <dbReference type="ARBA" id="ARBA00022989"/>
    </source>
</evidence>
<feature type="transmembrane region" description="Helical" evidence="6">
    <location>
        <begin position="198"/>
        <end position="217"/>
    </location>
</feature>
<feature type="transmembrane region" description="Helical" evidence="6">
    <location>
        <begin position="103"/>
        <end position="124"/>
    </location>
</feature>
<feature type="region of interest" description="Disordered" evidence="5">
    <location>
        <begin position="571"/>
        <end position="601"/>
    </location>
</feature>
<comment type="caution">
    <text evidence="10">The sequence shown here is derived from an EMBL/GenBank/DDBJ whole genome shotgun (WGS) entry which is preliminary data.</text>
</comment>
<dbReference type="Pfam" id="PF10337">
    <property type="entry name" value="ArAE_2_N"/>
    <property type="match status" value="1"/>
</dbReference>
<feature type="transmembrane region" description="Helical" evidence="6">
    <location>
        <begin position="514"/>
        <end position="538"/>
    </location>
</feature>
<dbReference type="AlphaFoldDB" id="A0A4R0RQ51"/>
<reference evidence="10 11" key="1">
    <citation type="submission" date="2018-11" db="EMBL/GenBank/DDBJ databases">
        <title>Genome assembly of Steccherinum ochraceum LE-BIN_3174, the white-rot fungus of the Steccherinaceae family (The Residual Polyporoid clade, Polyporales, Basidiomycota).</title>
        <authorList>
            <person name="Fedorova T.V."/>
            <person name="Glazunova O.A."/>
            <person name="Landesman E.O."/>
            <person name="Moiseenko K.V."/>
            <person name="Psurtseva N.V."/>
            <person name="Savinova O.S."/>
            <person name="Shakhova N.V."/>
            <person name="Tyazhelova T.V."/>
            <person name="Vasina D.V."/>
        </authorList>
    </citation>
    <scope>NUCLEOTIDE SEQUENCE [LARGE SCALE GENOMIC DNA]</scope>
    <source>
        <strain evidence="10 11">LE-BIN_3174</strain>
    </source>
</reference>
<feature type="domain" description="DUF2421" evidence="7">
    <location>
        <begin position="790"/>
        <end position="1024"/>
    </location>
</feature>
<evidence type="ECO:0000256" key="5">
    <source>
        <dbReference type="SAM" id="MobiDB-lite"/>
    </source>
</evidence>
<evidence type="ECO:0000256" key="1">
    <source>
        <dbReference type="ARBA" id="ARBA00004141"/>
    </source>
</evidence>
<dbReference type="EMBL" id="RWJN01000044">
    <property type="protein sequence ID" value="TCD69302.1"/>
    <property type="molecule type" value="Genomic_DNA"/>
</dbReference>
<feature type="domain" description="Integral membrane bound transporter" evidence="9">
    <location>
        <begin position="647"/>
        <end position="784"/>
    </location>
</feature>
<evidence type="ECO:0000313" key="10">
    <source>
        <dbReference type="EMBL" id="TCD69302.1"/>
    </source>
</evidence>
<feature type="transmembrane region" description="Helical" evidence="6">
    <location>
        <begin position="79"/>
        <end position="97"/>
    </location>
</feature>
<proteinExistence type="predicted"/>
<dbReference type="Pfam" id="PF13515">
    <property type="entry name" value="FUSC_2"/>
    <property type="match status" value="1"/>
</dbReference>
<dbReference type="OrthoDB" id="2274698at2759"/>
<dbReference type="InterPro" id="IPR018820">
    <property type="entry name" value="BRE4-related_DUF2421"/>
</dbReference>
<keyword evidence="2 6" id="KW-0812">Transmembrane</keyword>
<feature type="transmembrane region" description="Helical" evidence="6">
    <location>
        <begin position="173"/>
        <end position="192"/>
    </location>
</feature>
<feature type="transmembrane region" description="Helical" evidence="6">
    <location>
        <begin position="771"/>
        <end position="788"/>
    </location>
</feature>
<evidence type="ECO:0000256" key="4">
    <source>
        <dbReference type="ARBA" id="ARBA00023136"/>
    </source>
</evidence>
<feature type="transmembrane region" description="Helical" evidence="6">
    <location>
        <begin position="624"/>
        <end position="643"/>
    </location>
</feature>
<protein>
    <recommendedName>
        <fullName evidence="12">ER transporter 6TM N-terminal domain-containing protein</fullName>
    </recommendedName>
</protein>
<evidence type="ECO:0008006" key="12">
    <source>
        <dbReference type="Google" id="ProtNLM"/>
    </source>
</evidence>
<feature type="region of interest" description="Disordered" evidence="5">
    <location>
        <begin position="362"/>
        <end position="381"/>
    </location>
</feature>
<feature type="transmembrane region" description="Helical" evidence="6">
    <location>
        <begin position="224"/>
        <end position="247"/>
    </location>
</feature>
<gene>
    <name evidence="10" type="ORF">EIP91_008057</name>
</gene>
<dbReference type="Proteomes" id="UP000292702">
    <property type="component" value="Unassembled WGS sequence"/>
</dbReference>
<sequence>MGEPEKVTQGHDDTATNASSVELDALLAGDDKKSFLDKFPTWVSDAFRSPRARKTFLRCWIATWVCFVLMLPNKSVENMGYAAFFAMLSSIMIPAMFPLQLFFFAISLMLIGMLLGWGIGAAAMRAGLAVRNSEVARVTTEREMHAIAGNQNPDAVFEDDIFKGIFLDTKTSVMYGAFLAVGGFFFAMARAYNPRLLIFSVFGTVTLDVMVSFGPLFPFSEYMILNSLFISTAEYAAIACALIILVFPETMNHAILDADTEILGKIKKLVDIQELVLSARPPDLDSNSPLIRKVSSARAEVAAMFTKLIATSKFINLEFSWGKWSGEDVKNLEPAILGLVSRTAALQSFARMIAHPVSRSFEVPTSGEPIESSTTDVATLPDPADGLASETYLLHELRTRNRTAEAAHSVRMTDVMPTIREATREVREASSAGITSIMAVLDSVNRKRWSRRGDVDADQKVEQLADSLHRLRQALAAFKETKRLELVEPFQALLQSTKGYKAGATAAPPLRTLFFSYVFAANMVTLAEGVLIMMDSVLETAMKRQKNRLWAPNSLRDLWKALFTRDAAEVDEQGAGEDQVPDRAETVAAASYKRDPDSRPPTNAVQKVMDIWHRIYKWAKTPEALFGFRYALVSIAVWVPAVIPHSAHFFYSEKGIWALVMAQTTMNIYASDQIYNYVLRISGTFLGALLGLLTWYIGNASGRGNPYGEAAAVAVLSIPIVFLRVFAPFQYLPGAFLFGATYVLVVGNSWLDGHIFVFGNVGWGWDVTWRRFVTVMIGCAASFVMMMLPPKSGRKAVRLRNANTITSISHVYQEITSAWINDQEMFPAKDRKQPLPTFVDQIPQLRDRLLGVATQLQALRMQTALAQFEGNFRGVWPKDEYMKLVDTQTSMLISLSLLGSALAQLDQNKRVSYLHHTRTVNPSFIADVVSTFSLVAQSLRSGEPLSQTFHQNLLDRLFYHGVMHTTTSKVIRGGPGSASATDVDPVDDITSYEFMFYASAVVAVFQMLEGLNELRRITGRLCGEVPLDGFVGWREQYDRSHVPPPNVGVMV</sequence>
<dbReference type="InterPro" id="IPR018823">
    <property type="entry name" value="ArAE_2_N"/>
</dbReference>
<keyword evidence="3 6" id="KW-1133">Transmembrane helix</keyword>